<evidence type="ECO:0000313" key="1">
    <source>
        <dbReference type="EMBL" id="KAI4295311.1"/>
    </source>
</evidence>
<dbReference type="Proteomes" id="UP000828941">
    <property type="component" value="Chromosome 14"/>
</dbReference>
<protein>
    <submittedName>
        <fullName evidence="1">Uncharacterized protein</fullName>
    </submittedName>
</protein>
<accession>A0ACB9KDQ5</accession>
<evidence type="ECO:0000313" key="2">
    <source>
        <dbReference type="Proteomes" id="UP000828941"/>
    </source>
</evidence>
<organism evidence="1 2">
    <name type="scientific">Bauhinia variegata</name>
    <name type="common">Purple orchid tree</name>
    <name type="synonym">Phanera variegata</name>
    <dbReference type="NCBI Taxonomy" id="167791"/>
    <lineage>
        <taxon>Eukaryota</taxon>
        <taxon>Viridiplantae</taxon>
        <taxon>Streptophyta</taxon>
        <taxon>Embryophyta</taxon>
        <taxon>Tracheophyta</taxon>
        <taxon>Spermatophyta</taxon>
        <taxon>Magnoliopsida</taxon>
        <taxon>eudicotyledons</taxon>
        <taxon>Gunneridae</taxon>
        <taxon>Pentapetalae</taxon>
        <taxon>rosids</taxon>
        <taxon>fabids</taxon>
        <taxon>Fabales</taxon>
        <taxon>Fabaceae</taxon>
        <taxon>Cercidoideae</taxon>
        <taxon>Cercideae</taxon>
        <taxon>Bauhiniinae</taxon>
        <taxon>Bauhinia</taxon>
    </lineage>
</organism>
<keyword evidence="2" id="KW-1185">Reference proteome</keyword>
<gene>
    <name evidence="1" type="ORF">L6164_035370</name>
</gene>
<sequence>MDFHRLSRKELQTLCKKNKIPANMTNVAMADALEALQQVEGLDEVLNPVESDYTEQFPDEKVVGTPQIHRTACRTSTRKKPVTVEPETLKVSTRLRRGTRAGNAEGNDQENKDLNVPATPVMPSSRTRASAISTRRKKESHMKEDVNIENIDVPKTPAAPPSSRIRGAGRSVSRKLETTGGTAVQCTRRSMRLLEKGLADMSLMDTEDTEHEKNDEISEEMTNVLQQNHDSAKTKIVSDAGTNLQTPSAVDSETSDGEKATSQEKNNGCECQPQESQSEVQLGSEVGVGSVDVGAGLSFEVENSIDSSNPENKFCSDAMQDLPVGTTDDASPDVTEQEITGSLAVSSPDTDSVIPEGLVESSTYFSNPDCSDALQDVPVGATDDASRDVTEEEIAGSLAVSSPDIDSVSGEGLVLLNTDNQHWNLVDGEEMLRPDGSPAKLEARLDLLLVDSEKMEAKVEPETSDSLSDLGKSKEVMEKLFVVSGNFVSDLQQGDREVNFENLEEARGESDGSPAKLEVRMDSHLVVSEKMEANGEPETSDCLSDSVESREVMEKFVVPENPVVDLRPGDIEVKKGSPKVECENFQAEGAFAEGSEALIKSDVIPEEIALPKLEYEIMKHRKNPSGEDSSLNRVDEVTLSTITLSSNFERKNSDVPTQSISVNQPKVMFPCLAQSESKETATANEVQTAQNTSIQDEDKQNILKMKENLSTDTLNTKSIRQLRRMFKTLSLDANANRKSNNGDKQEVERKRTALQALPENRMAGSETENDA</sequence>
<dbReference type="EMBL" id="CM039439">
    <property type="protein sequence ID" value="KAI4295311.1"/>
    <property type="molecule type" value="Genomic_DNA"/>
</dbReference>
<reference evidence="1 2" key="1">
    <citation type="journal article" date="2022" name="DNA Res.">
        <title>Chromosomal-level genome assembly of the orchid tree Bauhinia variegata (Leguminosae; Cercidoideae) supports the allotetraploid origin hypothesis of Bauhinia.</title>
        <authorList>
            <person name="Zhong Y."/>
            <person name="Chen Y."/>
            <person name="Zheng D."/>
            <person name="Pang J."/>
            <person name="Liu Y."/>
            <person name="Luo S."/>
            <person name="Meng S."/>
            <person name="Qian L."/>
            <person name="Wei D."/>
            <person name="Dai S."/>
            <person name="Zhou R."/>
        </authorList>
    </citation>
    <scope>NUCLEOTIDE SEQUENCE [LARGE SCALE GENOMIC DNA]</scope>
    <source>
        <strain evidence="1">BV-YZ2020</strain>
    </source>
</reference>
<proteinExistence type="predicted"/>
<name>A0ACB9KDQ5_BAUVA</name>
<comment type="caution">
    <text evidence="1">The sequence shown here is derived from an EMBL/GenBank/DDBJ whole genome shotgun (WGS) entry which is preliminary data.</text>
</comment>